<feature type="domain" description="DUF397" evidence="2">
    <location>
        <begin position="12"/>
        <end position="61"/>
    </location>
</feature>
<gene>
    <name evidence="3" type="ORF">ACFSL4_28060</name>
</gene>
<feature type="region of interest" description="Disordered" evidence="1">
    <location>
        <begin position="1"/>
        <end position="22"/>
    </location>
</feature>
<feature type="compositionally biased region" description="Low complexity" evidence="1">
    <location>
        <begin position="67"/>
        <end position="80"/>
    </location>
</feature>
<keyword evidence="4" id="KW-1185">Reference proteome</keyword>
<evidence type="ECO:0000313" key="3">
    <source>
        <dbReference type="EMBL" id="MFD1661937.1"/>
    </source>
</evidence>
<dbReference type="RefSeq" id="WP_381088686.1">
    <property type="nucleotide sequence ID" value="NZ_JBHUDX010000084.1"/>
</dbReference>
<dbReference type="Pfam" id="PF04149">
    <property type="entry name" value="DUF397"/>
    <property type="match status" value="1"/>
</dbReference>
<sequence length="92" mass="9357">MAETQGGDRPIWSTSSYSNGAGGECVECAVTGEGALVRDSKYRGGPVVAVGAQAWRDFVGSTAVGEAGRRVAGSRSGSARPDARARTRPGLS</sequence>
<accession>A0ABW4IXL2</accession>
<protein>
    <submittedName>
        <fullName evidence="3">DUF397 domain-containing protein</fullName>
    </submittedName>
</protein>
<name>A0ABW4IXL2_9ACTN</name>
<dbReference type="EMBL" id="JBHUDX010000084">
    <property type="protein sequence ID" value="MFD1661937.1"/>
    <property type="molecule type" value="Genomic_DNA"/>
</dbReference>
<comment type="caution">
    <text evidence="3">The sequence shown here is derived from an EMBL/GenBank/DDBJ whole genome shotgun (WGS) entry which is preliminary data.</text>
</comment>
<proteinExistence type="predicted"/>
<evidence type="ECO:0000256" key="1">
    <source>
        <dbReference type="SAM" id="MobiDB-lite"/>
    </source>
</evidence>
<reference evidence="4" key="1">
    <citation type="journal article" date="2019" name="Int. J. Syst. Evol. Microbiol.">
        <title>The Global Catalogue of Microorganisms (GCM) 10K type strain sequencing project: providing services to taxonomists for standard genome sequencing and annotation.</title>
        <authorList>
            <consortium name="The Broad Institute Genomics Platform"/>
            <consortium name="The Broad Institute Genome Sequencing Center for Infectious Disease"/>
            <person name="Wu L."/>
            <person name="Ma J."/>
        </authorList>
    </citation>
    <scope>NUCLEOTIDE SEQUENCE [LARGE SCALE GENOMIC DNA]</scope>
    <source>
        <strain evidence="4">CGMCC 1.12470</strain>
    </source>
</reference>
<feature type="region of interest" description="Disordered" evidence="1">
    <location>
        <begin position="67"/>
        <end position="92"/>
    </location>
</feature>
<evidence type="ECO:0000313" key="4">
    <source>
        <dbReference type="Proteomes" id="UP001597261"/>
    </source>
</evidence>
<dbReference type="InterPro" id="IPR007278">
    <property type="entry name" value="DUF397"/>
</dbReference>
<dbReference type="Proteomes" id="UP001597261">
    <property type="component" value="Unassembled WGS sequence"/>
</dbReference>
<organism evidence="3 4">
    <name type="scientific">Streptomyces caeni</name>
    <dbReference type="NCBI Taxonomy" id="2307231"/>
    <lineage>
        <taxon>Bacteria</taxon>
        <taxon>Bacillati</taxon>
        <taxon>Actinomycetota</taxon>
        <taxon>Actinomycetes</taxon>
        <taxon>Kitasatosporales</taxon>
        <taxon>Streptomycetaceae</taxon>
        <taxon>Streptomyces</taxon>
    </lineage>
</organism>
<evidence type="ECO:0000259" key="2">
    <source>
        <dbReference type="Pfam" id="PF04149"/>
    </source>
</evidence>